<dbReference type="Pfam" id="PF10280">
    <property type="entry name" value="Med11"/>
    <property type="match status" value="1"/>
</dbReference>
<evidence type="ECO:0000313" key="6">
    <source>
        <dbReference type="Proteomes" id="UP000799778"/>
    </source>
</evidence>
<sequence length="186" mass="20600">MSSQPYTETAAKQIRELSAINEQLPELLRKTASTLSLLTQHPVQTPGTSLSTLSTQQGRKDLLQTSTHELFIQINTIRTTLKTQVTDLEKEKVVPSEAPRFIAAVRIEGQSDEDRERERLKDSESHVTNGGLGSLDVGVLNANVRSGRGARGDEELLERIEKIVSNLKQGAGFETHRDHDEEMVDG</sequence>
<keyword evidence="4" id="KW-0010">Activator</keyword>
<comment type="subcellular location">
    <subcellularLocation>
        <location evidence="1 4">Nucleus</location>
    </subcellularLocation>
</comment>
<dbReference type="InterPro" id="IPR019404">
    <property type="entry name" value="Mediator_Med11"/>
</dbReference>
<reference evidence="5" key="1">
    <citation type="journal article" date="2020" name="Stud. Mycol.">
        <title>101 Dothideomycetes genomes: a test case for predicting lifestyles and emergence of pathogens.</title>
        <authorList>
            <person name="Haridas S."/>
            <person name="Albert R."/>
            <person name="Binder M."/>
            <person name="Bloem J."/>
            <person name="Labutti K."/>
            <person name="Salamov A."/>
            <person name="Andreopoulos B."/>
            <person name="Baker S."/>
            <person name="Barry K."/>
            <person name="Bills G."/>
            <person name="Bluhm B."/>
            <person name="Cannon C."/>
            <person name="Castanera R."/>
            <person name="Culley D."/>
            <person name="Daum C."/>
            <person name="Ezra D."/>
            <person name="Gonzalez J."/>
            <person name="Henrissat B."/>
            <person name="Kuo A."/>
            <person name="Liang C."/>
            <person name="Lipzen A."/>
            <person name="Lutzoni F."/>
            <person name="Magnuson J."/>
            <person name="Mondo S."/>
            <person name="Nolan M."/>
            <person name="Ohm R."/>
            <person name="Pangilinan J."/>
            <person name="Park H.-J."/>
            <person name="Ramirez L."/>
            <person name="Alfaro M."/>
            <person name="Sun H."/>
            <person name="Tritt A."/>
            <person name="Yoshinaga Y."/>
            <person name="Zwiers L.-H."/>
            <person name="Turgeon B."/>
            <person name="Goodwin S."/>
            <person name="Spatafora J."/>
            <person name="Crous P."/>
            <person name="Grigoriev I."/>
        </authorList>
    </citation>
    <scope>NUCLEOTIDE SEQUENCE</scope>
    <source>
        <strain evidence="5">CBS 175.79</strain>
    </source>
</reference>
<keyword evidence="3 4" id="KW-0539">Nucleus</keyword>
<comment type="subunit">
    <text evidence="4">Component of the Mediator complex.</text>
</comment>
<keyword evidence="4" id="KW-0804">Transcription</keyword>
<evidence type="ECO:0000256" key="2">
    <source>
        <dbReference type="ARBA" id="ARBA00008186"/>
    </source>
</evidence>
<accession>A0A6A5Y038</accession>
<gene>
    <name evidence="4" type="primary">MED11</name>
    <name evidence="5" type="ORF">BU24DRAFT_170801</name>
</gene>
<evidence type="ECO:0000313" key="5">
    <source>
        <dbReference type="EMBL" id="KAF2018427.1"/>
    </source>
</evidence>
<dbReference type="AlphaFoldDB" id="A0A6A5Y038"/>
<keyword evidence="6" id="KW-1185">Reference proteome</keyword>
<dbReference type="GO" id="GO:0006357">
    <property type="term" value="P:regulation of transcription by RNA polymerase II"/>
    <property type="evidence" value="ECO:0007669"/>
    <property type="project" value="InterPro"/>
</dbReference>
<dbReference type="GO" id="GO:0016592">
    <property type="term" value="C:mediator complex"/>
    <property type="evidence" value="ECO:0007669"/>
    <property type="project" value="InterPro"/>
</dbReference>
<comment type="function">
    <text evidence="4">Component of the Mediator complex, a coactivator involved in the regulated transcription of nearly all RNA polymerase II-dependent genes. Mediator functions as a bridge to convey information from gene-specific regulatory proteins to the basal RNA polymerase II transcription machinery. Mediator is recruited to promoters by direct interactions with regulatory proteins and serves as a scaffold for the assembly of a functional pre-initiation complex with RNA polymerase II and the general transcription factors.</text>
</comment>
<name>A0A6A5Y038_9PLEO</name>
<evidence type="ECO:0000256" key="1">
    <source>
        <dbReference type="ARBA" id="ARBA00004123"/>
    </source>
</evidence>
<protein>
    <recommendedName>
        <fullName evidence="4">Mediator of RNA polymerase II transcription subunit 11</fullName>
    </recommendedName>
    <alternativeName>
        <fullName evidence="4">Mediator complex subunit 11</fullName>
    </alternativeName>
</protein>
<dbReference type="GO" id="GO:0003712">
    <property type="term" value="F:transcription coregulator activity"/>
    <property type="evidence" value="ECO:0007669"/>
    <property type="project" value="InterPro"/>
</dbReference>
<evidence type="ECO:0000256" key="3">
    <source>
        <dbReference type="ARBA" id="ARBA00023242"/>
    </source>
</evidence>
<dbReference type="EMBL" id="ML978068">
    <property type="protein sequence ID" value="KAF2018427.1"/>
    <property type="molecule type" value="Genomic_DNA"/>
</dbReference>
<proteinExistence type="inferred from homology"/>
<dbReference type="Proteomes" id="UP000799778">
    <property type="component" value="Unassembled WGS sequence"/>
</dbReference>
<comment type="similarity">
    <text evidence="2 4">Belongs to the Mediator complex subunit 11 family.</text>
</comment>
<keyword evidence="4" id="KW-0805">Transcription regulation</keyword>
<dbReference type="OrthoDB" id="5418434at2759"/>
<evidence type="ECO:0000256" key="4">
    <source>
        <dbReference type="RuleBase" id="RU364147"/>
    </source>
</evidence>
<organism evidence="5 6">
    <name type="scientific">Aaosphaeria arxii CBS 175.79</name>
    <dbReference type="NCBI Taxonomy" id="1450172"/>
    <lineage>
        <taxon>Eukaryota</taxon>
        <taxon>Fungi</taxon>
        <taxon>Dikarya</taxon>
        <taxon>Ascomycota</taxon>
        <taxon>Pezizomycotina</taxon>
        <taxon>Dothideomycetes</taxon>
        <taxon>Pleosporomycetidae</taxon>
        <taxon>Pleosporales</taxon>
        <taxon>Pleosporales incertae sedis</taxon>
        <taxon>Aaosphaeria</taxon>
    </lineage>
</organism>